<organism evidence="9 10">
    <name type="scientific">Crenobacter oryzisoli</name>
    <dbReference type="NCBI Taxonomy" id="3056844"/>
    <lineage>
        <taxon>Bacteria</taxon>
        <taxon>Pseudomonadati</taxon>
        <taxon>Pseudomonadota</taxon>
        <taxon>Betaproteobacteria</taxon>
        <taxon>Neisseriales</taxon>
        <taxon>Neisseriaceae</taxon>
        <taxon>Crenobacter</taxon>
    </lineage>
</organism>
<dbReference type="InterPro" id="IPR036188">
    <property type="entry name" value="FAD/NAD-bd_sf"/>
</dbReference>
<dbReference type="RefSeq" id="WP_289828310.1">
    <property type="nucleotide sequence ID" value="NZ_JAUEDK010000003.1"/>
</dbReference>
<feature type="domain" description="FAD dependent oxidoreductase" evidence="7">
    <location>
        <begin position="8"/>
        <end position="40"/>
    </location>
</feature>
<dbReference type="Pfam" id="PF01266">
    <property type="entry name" value="DAO"/>
    <property type="match status" value="1"/>
</dbReference>
<comment type="cofactor">
    <cofactor evidence="1">
        <name>FAD</name>
        <dbReference type="ChEBI" id="CHEBI:57692"/>
    </cofactor>
</comment>
<evidence type="ECO:0000256" key="3">
    <source>
        <dbReference type="ARBA" id="ARBA00022630"/>
    </source>
</evidence>
<evidence type="ECO:0000313" key="9">
    <source>
        <dbReference type="EMBL" id="MDN0073769.1"/>
    </source>
</evidence>
<evidence type="ECO:0000256" key="5">
    <source>
        <dbReference type="ARBA" id="ARBA00023002"/>
    </source>
</evidence>
<evidence type="ECO:0000259" key="6">
    <source>
        <dbReference type="Pfam" id="PF00732"/>
    </source>
</evidence>
<protein>
    <submittedName>
        <fullName evidence="9">GMC family oxidoreductase</fullName>
    </submittedName>
</protein>
<evidence type="ECO:0000256" key="4">
    <source>
        <dbReference type="ARBA" id="ARBA00022827"/>
    </source>
</evidence>
<dbReference type="Proteomes" id="UP001168540">
    <property type="component" value="Unassembled WGS sequence"/>
</dbReference>
<reference evidence="9" key="1">
    <citation type="submission" date="2023-06" db="EMBL/GenBank/DDBJ databases">
        <authorList>
            <person name="Zhang S."/>
        </authorList>
    </citation>
    <scope>NUCLEOTIDE SEQUENCE</scope>
    <source>
        <strain evidence="9">SG2303</strain>
    </source>
</reference>
<dbReference type="InterPro" id="IPR007867">
    <property type="entry name" value="GMC_OxRtase_C"/>
</dbReference>
<dbReference type="EMBL" id="JAUEDK010000003">
    <property type="protein sequence ID" value="MDN0073769.1"/>
    <property type="molecule type" value="Genomic_DNA"/>
</dbReference>
<keyword evidence="10" id="KW-1185">Reference proteome</keyword>
<dbReference type="SUPFAM" id="SSF51905">
    <property type="entry name" value="FAD/NAD(P)-binding domain"/>
    <property type="match status" value="1"/>
</dbReference>
<comment type="caution">
    <text evidence="9">The sequence shown here is derived from an EMBL/GenBank/DDBJ whole genome shotgun (WGS) entry which is preliminary data.</text>
</comment>
<evidence type="ECO:0000313" key="10">
    <source>
        <dbReference type="Proteomes" id="UP001168540"/>
    </source>
</evidence>
<feature type="domain" description="Glucose-methanol-choline oxidoreductase N-terminal" evidence="6">
    <location>
        <begin position="196"/>
        <end position="319"/>
    </location>
</feature>
<dbReference type="Pfam" id="PF05199">
    <property type="entry name" value="GMC_oxred_C"/>
    <property type="match status" value="1"/>
</dbReference>
<gene>
    <name evidence="9" type="ORF">QU481_02525</name>
</gene>
<comment type="similarity">
    <text evidence="2">Belongs to the GMC oxidoreductase family.</text>
</comment>
<dbReference type="SUPFAM" id="SSF54373">
    <property type="entry name" value="FAD-linked reductases, C-terminal domain"/>
    <property type="match status" value="1"/>
</dbReference>
<evidence type="ECO:0000259" key="7">
    <source>
        <dbReference type="Pfam" id="PF01266"/>
    </source>
</evidence>
<dbReference type="InterPro" id="IPR000172">
    <property type="entry name" value="GMC_OxRdtase_N"/>
</dbReference>
<accession>A0ABT7XJ12</accession>
<proteinExistence type="inferred from homology"/>
<keyword evidence="3" id="KW-0285">Flavoprotein</keyword>
<dbReference type="Gene3D" id="3.50.50.60">
    <property type="entry name" value="FAD/NAD(P)-binding domain"/>
    <property type="match status" value="2"/>
</dbReference>
<dbReference type="InterPro" id="IPR006076">
    <property type="entry name" value="FAD-dep_OxRdtase"/>
</dbReference>
<evidence type="ECO:0000256" key="1">
    <source>
        <dbReference type="ARBA" id="ARBA00001974"/>
    </source>
</evidence>
<keyword evidence="5" id="KW-0560">Oxidoreductase</keyword>
<evidence type="ECO:0000256" key="2">
    <source>
        <dbReference type="ARBA" id="ARBA00010790"/>
    </source>
</evidence>
<dbReference type="Pfam" id="PF00732">
    <property type="entry name" value="GMC_oxred_N"/>
    <property type="match status" value="1"/>
</dbReference>
<sequence>MSDNLSADVVVIGSGVAGALVAHQLASAGASVLMLEAGPRLERWRIVENFRNQADKDDFQRPYPAAKHAPHPEYAPDNDYLILKGPDAKSYASQYLRVVGGTTWHWAASAWRFLPNDFTMKSTYGVGRDWGISYDDLEPYYYRAEVELGVSGPNDGTDLGSPRHQPYPMDHLLLSYNDQRFYDVLNANGFKLVSEPVARNSRPYDQRPTCCGNNNCMPICPIGAMYSGILHVDKAERAGAKLLTNAVVYRLEVDAQDRIVAAHYKDPDGNSHRVTGKYFVLAANALESVKILLMSATDKWKNGLANSSDQVGRNLMDHPGTGVTFLADEPLWPGRGPMEMTSIVDHRDGEFRREWASKKLHLNNQVQTRHATLKALSMGLTGKALDDEIRYRSAHTVNINSFHDILPEPNNRMRLSDQKDALGLPRPEITYAIGEYTKKSAVHTHEAYAKIGKLFGCREIEFNDTFAPNNHLMGSVIMGSDPRDSVVDGHCRAHDHANLYMATSGVMASAGSVNCTLTIAALSLRIADTLKHALGKAS</sequence>
<feature type="domain" description="Glucose-methanol-choline oxidoreductase C-terminal" evidence="8">
    <location>
        <begin position="407"/>
        <end position="522"/>
    </location>
</feature>
<keyword evidence="4" id="KW-0274">FAD</keyword>
<dbReference type="PANTHER" id="PTHR42784">
    <property type="entry name" value="PYRANOSE 2-OXIDASE"/>
    <property type="match status" value="1"/>
</dbReference>
<evidence type="ECO:0000259" key="8">
    <source>
        <dbReference type="Pfam" id="PF05199"/>
    </source>
</evidence>
<dbReference type="PANTHER" id="PTHR42784:SF1">
    <property type="entry name" value="PYRANOSE 2-OXIDASE"/>
    <property type="match status" value="1"/>
</dbReference>
<name>A0ABT7XJ12_9NEIS</name>
<dbReference type="InterPro" id="IPR051473">
    <property type="entry name" value="P2Ox-like"/>
</dbReference>